<keyword evidence="4" id="KW-1185">Reference proteome</keyword>
<protein>
    <submittedName>
        <fullName evidence="3">DnaJ subfamily B member like</fullName>
    </submittedName>
</protein>
<dbReference type="PANTHER" id="PTHR45089">
    <property type="entry name" value="DNAJ HEAT SHOCK AMINO-TERMINAL DOMAIN PROTEIN-RELATED"/>
    <property type="match status" value="1"/>
</dbReference>
<dbReference type="Pfam" id="PF00226">
    <property type="entry name" value="DnaJ"/>
    <property type="match status" value="1"/>
</dbReference>
<reference evidence="3" key="2">
    <citation type="submission" date="2023-05" db="EMBL/GenBank/DDBJ databases">
        <authorList>
            <person name="Schelkunov M.I."/>
        </authorList>
    </citation>
    <scope>NUCLEOTIDE SEQUENCE</scope>
    <source>
        <strain evidence="3">Hsosn_3</strain>
        <tissue evidence="3">Leaf</tissue>
    </source>
</reference>
<dbReference type="InterPro" id="IPR001623">
    <property type="entry name" value="DnaJ_domain"/>
</dbReference>
<name>A0AAD8HZ02_9APIA</name>
<dbReference type="Gene3D" id="1.10.287.110">
    <property type="entry name" value="DnaJ domain"/>
    <property type="match status" value="1"/>
</dbReference>
<dbReference type="CDD" id="cd06257">
    <property type="entry name" value="DnaJ"/>
    <property type="match status" value="1"/>
</dbReference>
<dbReference type="AlphaFoldDB" id="A0AAD8HZ02"/>
<dbReference type="Pfam" id="PF11926">
    <property type="entry name" value="DUF3444"/>
    <property type="match status" value="1"/>
</dbReference>
<evidence type="ECO:0000259" key="2">
    <source>
        <dbReference type="PROSITE" id="PS50076"/>
    </source>
</evidence>
<evidence type="ECO:0000256" key="1">
    <source>
        <dbReference type="SAM" id="MobiDB-lite"/>
    </source>
</evidence>
<evidence type="ECO:0000313" key="4">
    <source>
        <dbReference type="Proteomes" id="UP001237642"/>
    </source>
</evidence>
<dbReference type="PANTHER" id="PTHR45089:SF59">
    <property type="entry name" value="DNAJ HEAT SHOCK N-TERMINAL DOMAIN-CONTAINING PROTEIN"/>
    <property type="match status" value="1"/>
</dbReference>
<feature type="compositionally biased region" description="Polar residues" evidence="1">
    <location>
        <begin position="284"/>
        <end position="305"/>
    </location>
</feature>
<organism evidence="3 4">
    <name type="scientific">Heracleum sosnowskyi</name>
    <dbReference type="NCBI Taxonomy" id="360622"/>
    <lineage>
        <taxon>Eukaryota</taxon>
        <taxon>Viridiplantae</taxon>
        <taxon>Streptophyta</taxon>
        <taxon>Embryophyta</taxon>
        <taxon>Tracheophyta</taxon>
        <taxon>Spermatophyta</taxon>
        <taxon>Magnoliopsida</taxon>
        <taxon>eudicotyledons</taxon>
        <taxon>Gunneridae</taxon>
        <taxon>Pentapetalae</taxon>
        <taxon>asterids</taxon>
        <taxon>campanulids</taxon>
        <taxon>Apiales</taxon>
        <taxon>Apiaceae</taxon>
        <taxon>Apioideae</taxon>
        <taxon>apioid superclade</taxon>
        <taxon>Tordylieae</taxon>
        <taxon>Tordyliinae</taxon>
        <taxon>Heracleum</taxon>
    </lineage>
</organism>
<gene>
    <name evidence="3" type="ORF">POM88_032297</name>
</gene>
<feature type="region of interest" description="Disordered" evidence="1">
    <location>
        <begin position="455"/>
        <end position="490"/>
    </location>
</feature>
<proteinExistence type="predicted"/>
<comment type="caution">
    <text evidence="3">The sequence shown here is derived from an EMBL/GenBank/DDBJ whole genome shotgun (WGS) entry which is preliminary data.</text>
</comment>
<sequence length="798" mass="88790">MESVELDAKRAKQIVEIKLHEKDIKGAISFSKKVQSLFPELKRIFQFIGNLDVHVSNDEQEIDWYTVLGVDPCADVNTLKQCYVKLTKRVHESQEAYKILDKAWSILSNKFEREAYDLRRSRAMQNNALIEGQATSANENISKAFSNVDNAVISHRKRSRTDCNTGARDQKSGFAAIEDPGPQLISPNPNFQASYAPRPSDIFWSNKMNSQPVMHNVSGEYRSGVNLPPSASIGVPFQPKVICPYPNFHASNAPRPSNTFRPDKMKSQPNLYGVSGRCERGKTPVSSSATVPNPKVSTPCPNSRAKSAPQPPNTFLSGKTNIQPGLYNALGEYGSDQTVVSSSVIVPSQRVTSPFQNSQASNAPPSGNTFWSDKMNIQPGMDNVSGEHGSGRTVVLSAKELIKPSRVNLKRGYEEGNQTSETREKAPCIYLRESGIGKPSINAGSYGNEGVKHDKRAGSADNIHDSSKNVPQNDMAAASGVDRQKGVSERHMGNSLGEKISVYATSKSNSRKKLPDFTSLLVRRARTEILGKMEEWSAAARKKKECSAIHCIENANAEDSRQDGLMTMEVPDSDFHNFDKERTPLSFGEKQVWAVYDDDDGMPRLYALIQEVLSKRPLKLQISWLNASSNKELGPLNWIDSGFQKTCGEFWVGKKQINNTLNSFSHRVSGWTKSAKVYQIFPRKGDVWALYRNWSPNWNELTTKEEKHKYDVVEVLEDYNEGKGVMIIPLGKVAGFKSVFCRPLDAKEARTIPKEEIFRFSHQVMSCLLTGQEAPNVPKGSRELDPAALPLELLRVLN</sequence>
<dbReference type="InterPro" id="IPR036869">
    <property type="entry name" value="J_dom_sf"/>
</dbReference>
<accession>A0AAD8HZ02</accession>
<reference evidence="3" key="1">
    <citation type="submission" date="2023-02" db="EMBL/GenBank/DDBJ databases">
        <title>Genome of toxic invasive species Heracleum sosnowskyi carries increased number of genes despite the absence of recent whole-genome duplications.</title>
        <authorList>
            <person name="Schelkunov M."/>
            <person name="Shtratnikova V."/>
            <person name="Makarenko M."/>
            <person name="Klepikova A."/>
            <person name="Omelchenko D."/>
            <person name="Novikova G."/>
            <person name="Obukhova E."/>
            <person name="Bogdanov V."/>
            <person name="Penin A."/>
            <person name="Logacheva M."/>
        </authorList>
    </citation>
    <scope>NUCLEOTIDE SEQUENCE</scope>
    <source>
        <strain evidence="3">Hsosn_3</strain>
        <tissue evidence="3">Leaf</tissue>
    </source>
</reference>
<dbReference type="PROSITE" id="PS50076">
    <property type="entry name" value="DNAJ_2"/>
    <property type="match status" value="1"/>
</dbReference>
<dbReference type="SUPFAM" id="SSF46565">
    <property type="entry name" value="Chaperone J-domain"/>
    <property type="match status" value="1"/>
</dbReference>
<dbReference type="Proteomes" id="UP001237642">
    <property type="component" value="Unassembled WGS sequence"/>
</dbReference>
<evidence type="ECO:0000313" key="3">
    <source>
        <dbReference type="EMBL" id="KAK1376104.1"/>
    </source>
</evidence>
<feature type="domain" description="J" evidence="2">
    <location>
        <begin position="63"/>
        <end position="120"/>
    </location>
</feature>
<dbReference type="EMBL" id="JAUIZM010000007">
    <property type="protein sequence ID" value="KAK1376104.1"/>
    <property type="molecule type" value="Genomic_DNA"/>
</dbReference>
<feature type="compositionally biased region" description="Basic and acidic residues" evidence="1">
    <location>
        <begin position="455"/>
        <end position="467"/>
    </location>
</feature>
<dbReference type="InterPro" id="IPR024593">
    <property type="entry name" value="DUF3444"/>
</dbReference>
<feature type="region of interest" description="Disordered" evidence="1">
    <location>
        <begin position="252"/>
        <end position="316"/>
    </location>
</feature>